<dbReference type="InterPro" id="IPR000322">
    <property type="entry name" value="Glyco_hydro_31_TIM"/>
</dbReference>
<dbReference type="FunFam" id="3.30.200.20:FF:000140">
    <property type="entry name" value="Leucine-rich repeat receptor-like protein kinase"/>
    <property type="match status" value="1"/>
</dbReference>
<keyword evidence="16 23" id="KW-0472">Membrane</keyword>
<dbReference type="SUPFAM" id="SSF56112">
    <property type="entry name" value="Protein kinase-like (PK-like)"/>
    <property type="match status" value="1"/>
</dbReference>
<dbReference type="PROSITE" id="PS00707">
    <property type="entry name" value="GLYCOSYL_HYDROL_F31_2"/>
    <property type="match status" value="1"/>
</dbReference>
<feature type="transmembrane region" description="Helical" evidence="23">
    <location>
        <begin position="651"/>
        <end position="672"/>
    </location>
</feature>
<feature type="domain" description="Protein kinase" evidence="25">
    <location>
        <begin position="707"/>
        <end position="981"/>
    </location>
</feature>
<dbReference type="PROSITE" id="PS50011">
    <property type="entry name" value="PROTEIN_KINASE_DOM"/>
    <property type="match status" value="1"/>
</dbReference>
<evidence type="ECO:0000256" key="17">
    <source>
        <dbReference type="ARBA" id="ARBA00023170"/>
    </source>
</evidence>
<dbReference type="Gene3D" id="3.30.200.20">
    <property type="entry name" value="Phosphorylase Kinase, domain 1"/>
    <property type="match status" value="1"/>
</dbReference>
<keyword evidence="4" id="KW-0723">Serine/threonine-protein kinase</keyword>
<evidence type="ECO:0000256" key="6">
    <source>
        <dbReference type="ARBA" id="ARBA00022614"/>
    </source>
</evidence>
<evidence type="ECO:0000256" key="12">
    <source>
        <dbReference type="ARBA" id="ARBA00022777"/>
    </source>
</evidence>
<evidence type="ECO:0000313" key="26">
    <source>
        <dbReference type="EMBL" id="KAF3450169.1"/>
    </source>
</evidence>
<keyword evidence="19" id="KW-0326">Glycosidase</keyword>
<evidence type="ECO:0000256" key="22">
    <source>
        <dbReference type="SAM" id="MobiDB-lite"/>
    </source>
</evidence>
<sequence length="1866" mass="207361">MSRRWVKLSSPSLQYCGFWWLCFFLFFLSPPNSVAQNAATDPSEVRALNSVFQQWDAQAVENLWNISGEPCTGSAINGTDFEASENNPSIKCDCTFDNGAACHITQMRVYALDKRGVIPEEITTFKYLTFLKIDQNFFTGPLPAFIGNLSALKQLSIGINAFYGPIPKELGNLKNLNLLALGSNNFSGSLPPELGNLINLEEIYMDSSGVGGEIPSTFANLRNMRIMWASDNPFTGNIPDFIGNWTKLTTLRLQGNSFVGPIPSSFSQLISLNSLRISDIYNGSSSLDFTKNLKNLTDLVLRNALINGSIPSEVGGFQSLQALDLSFNNLRGQLPSALFNMISLSRLFLGSNSLSGILPSQKSDELQIIDLSYNYLSGSFPSWVTSISELNLVANNFTFGSSNISVLPGLNCLQRDFPCNRNNPRYANFSIKCGGSEMKGGDDITYEADNSSLGPANFNVSNTEKWAVSNVGFFFDIKRPEYTVTTLAPVTVSDVLPRLLQTARMSVGSLRYYGLGLENGNYNITLQFAEIRFEDRSSQTWKSLGRRVFDIYIQGNLVLKDFDISKDAGGVNTQIVKPFQATVLENYLDIHLFWAGKGTCCIPVQGYYGPLVATVHAASDFIPTVSGLPPTNFIPTVSGPPPTNKERTSRMIIGITVPVVIFGFVLVFAVFYMRRKSDSDVDEELFEIGLRPNTFSYAELKAATEDFSSSNKLGEGGFGPVYKGKLSDERVVAVKQLSVESHQGKRQFIAEIATISAVQHRNLVKLYGYCIKGNRRILVYEYLENKSVDQALFEKTDLHLDWHTRFNMCLGTARGLAYLHEESRPRIVHRDVKASNILLDAELCPKISDFGLAKLYDDKKTHISTRVAGTIGYLAPEYAMRGHLTEKADVFGFGVVALEILSGRQNSDNSLESEKIYLLEWAWTLHENKQSLGLVDPRLTEFDEDEATRIIGVALLCTQASPMMRPAMSRVVAMLTGDIEMDTRDISKPSYITDWNYKDVTGSFMEEEDSTPLTTSMETNSQHKIQDGITPNSTSGVDISPSPVNVTDSMRSDSIREGSYDTKDRLRIRITDAKTQRWEVPQDIVPRQNHPRSHRYFTANHPSLSEDLLTSPENHILSDPTSDLIFTLHNSTPFGFTVSRRSSGDVLFDTSPETSNPETFLVFKDQYIQLSSSLPKKRSSLYGLGEHTKSSFKLARNQKLTLWNAGIGSAKTDVNLYGSHPFYMDVRSPSGDGKVSAGTTHGVLLLNSNGMDIVYNGDRITYKVIGGIVDLYFFAGSTPELVIEQYTELIGRPAPMPYWSLGFHQCRYGYQNVSDVEGVVAGYSKAGIPLEVIWTDIDYMDAYKDFTLDPINFPLEKMKSFTDKIHQNELKYVLILHPGISVNKTYETYLRGLKADVFIKRDGLPYLGTVWPGPVYYPDFLNPAAGTYWGNEIKLFRDILPFDGLWLDMNELSNFITSPPTPFSKLDDPPYKINDAGIQRPTNNKTIPATALHFGNVTEYDAHNLYGLLEAKATNAALITVTGKRPFLLSRSTFVGSGKYTAHWTGDNAATWNDLAYSIPSILNFGLFGIPMVGADICGFSGDTTEELCRRWIQLGAFYPFSRDHSAISTIRRELYLWDSVAATARKVLGLRYRLLPLFYTLTYEAHKKGTPIARPLFFSFPQDTKTYDINSQFLIGRGILVSPALKSEQFQLMHTSLQETGLTSSITRSEGNILALQGEAMTTKAARRTPFELLVVYSSGRTNSTGEVFLDDGEEVEMGGEGRKWSLVSFSSSVQGNTVVVESYVVNGEFAVSQKWIINTITLIGLEKAKKLKGYILYTKSGRGDWVKRSGTRTSVIGYGQFSSVMASGLSLLIGEQFKLVLNLG</sequence>
<dbReference type="Gene3D" id="2.60.40.1180">
    <property type="entry name" value="Golgi alpha-mannosidase II"/>
    <property type="match status" value="2"/>
</dbReference>
<keyword evidence="7" id="KW-0808">Transferase</keyword>
<keyword evidence="13" id="KW-0378">Hydrolase</keyword>
<evidence type="ECO:0000259" key="25">
    <source>
        <dbReference type="PROSITE" id="PS50011"/>
    </source>
</evidence>
<dbReference type="Pfam" id="PF07714">
    <property type="entry name" value="PK_Tyr_Ser-Thr"/>
    <property type="match status" value="1"/>
</dbReference>
<keyword evidence="5" id="KW-0597">Phosphoprotein</keyword>
<evidence type="ECO:0000256" key="19">
    <source>
        <dbReference type="ARBA" id="ARBA00023295"/>
    </source>
</evidence>
<evidence type="ECO:0000256" key="23">
    <source>
        <dbReference type="SAM" id="Phobius"/>
    </source>
</evidence>
<dbReference type="Pfam" id="PF21365">
    <property type="entry name" value="Glyco_hydro_31_3rd"/>
    <property type="match status" value="1"/>
</dbReference>
<dbReference type="FunFam" id="2.60.120.430:FF:000002">
    <property type="entry name" value="Leucine-rich repeat receptor-like protein kinase"/>
    <property type="match status" value="1"/>
</dbReference>
<dbReference type="InterPro" id="IPR017853">
    <property type="entry name" value="GH"/>
</dbReference>
<comment type="caution">
    <text evidence="26">The sequence shown here is derived from an EMBL/GenBank/DDBJ whole genome shotgun (WGS) entry which is preliminary data.</text>
</comment>
<name>A0A8K0ML83_9ROSA</name>
<comment type="catalytic activity">
    <reaction evidence="20">
        <text>L-threonyl-[protein] + ATP = O-phospho-L-threonyl-[protein] + ADP + H(+)</text>
        <dbReference type="Rhea" id="RHEA:46608"/>
        <dbReference type="Rhea" id="RHEA-COMP:11060"/>
        <dbReference type="Rhea" id="RHEA-COMP:11605"/>
        <dbReference type="ChEBI" id="CHEBI:15378"/>
        <dbReference type="ChEBI" id="CHEBI:30013"/>
        <dbReference type="ChEBI" id="CHEBI:30616"/>
        <dbReference type="ChEBI" id="CHEBI:61977"/>
        <dbReference type="ChEBI" id="CHEBI:456216"/>
        <dbReference type="EC" id="2.7.11.1"/>
    </reaction>
</comment>
<dbReference type="FunFam" id="1.10.510.10:FF:000044">
    <property type="entry name" value="Putative LRR receptor-like serine/threonine-protein kinase"/>
    <property type="match status" value="1"/>
</dbReference>
<feature type="region of interest" description="Disordered" evidence="22">
    <location>
        <begin position="1013"/>
        <end position="1058"/>
    </location>
</feature>
<dbReference type="Gene3D" id="2.60.40.1760">
    <property type="entry name" value="glycosyl hydrolase (family 31)"/>
    <property type="match status" value="1"/>
</dbReference>
<dbReference type="InterPro" id="IPR048395">
    <property type="entry name" value="Glyco_hydro_31_C"/>
</dbReference>
<evidence type="ECO:0000256" key="1">
    <source>
        <dbReference type="ARBA" id="ARBA00004479"/>
    </source>
</evidence>
<evidence type="ECO:0000256" key="7">
    <source>
        <dbReference type="ARBA" id="ARBA00022679"/>
    </source>
</evidence>
<dbReference type="InterPro" id="IPR025887">
    <property type="entry name" value="Glyco_hydro_31_N_dom"/>
</dbReference>
<dbReference type="Proteomes" id="UP000796880">
    <property type="component" value="Unassembled WGS sequence"/>
</dbReference>
<dbReference type="InterPro" id="IPR030458">
    <property type="entry name" value="Glyco_hydro_31_AS"/>
</dbReference>
<evidence type="ECO:0000256" key="11">
    <source>
        <dbReference type="ARBA" id="ARBA00022741"/>
    </source>
</evidence>
<dbReference type="PROSITE" id="PS00129">
    <property type="entry name" value="GLYCOSYL_HYDROL_F31_1"/>
    <property type="match status" value="1"/>
</dbReference>
<dbReference type="InterPro" id="IPR021720">
    <property type="entry name" value="Malectin_dom"/>
</dbReference>
<dbReference type="SUPFAM" id="SSF51445">
    <property type="entry name" value="(Trans)glycosidases"/>
    <property type="match status" value="1"/>
</dbReference>
<dbReference type="GO" id="GO:0004674">
    <property type="term" value="F:protein serine/threonine kinase activity"/>
    <property type="evidence" value="ECO:0007669"/>
    <property type="project" value="UniProtKB-KW"/>
</dbReference>
<dbReference type="SMART" id="SM00220">
    <property type="entry name" value="S_TKc"/>
    <property type="match status" value="1"/>
</dbReference>
<dbReference type="PANTHER" id="PTHR48006:SF34">
    <property type="entry name" value="OS08G0203700 PROTEIN"/>
    <property type="match status" value="1"/>
</dbReference>
<dbReference type="FunFam" id="3.80.10.10:FF:000766">
    <property type="entry name" value="Os05g0263100 protein"/>
    <property type="match status" value="1"/>
</dbReference>
<evidence type="ECO:0000256" key="14">
    <source>
        <dbReference type="ARBA" id="ARBA00022840"/>
    </source>
</evidence>
<dbReference type="InterPro" id="IPR030459">
    <property type="entry name" value="Glyco_hydro_31_CS"/>
</dbReference>
<comment type="subcellular location">
    <subcellularLocation>
        <location evidence="1">Membrane</location>
        <topology evidence="1">Single-pass type I membrane protein</topology>
    </subcellularLocation>
</comment>
<dbReference type="Pfam" id="PF01055">
    <property type="entry name" value="Glyco_hydro_31_2nd"/>
    <property type="match status" value="1"/>
</dbReference>
<keyword evidence="10" id="KW-0677">Repeat</keyword>
<dbReference type="EC" id="2.7.11.1" evidence="3"/>
<dbReference type="FunFam" id="3.80.10.10:FF:000298">
    <property type="entry name" value="Putative LRR receptor-like serine/threonine-protein kinase"/>
    <property type="match status" value="1"/>
</dbReference>
<dbReference type="Pfam" id="PF11721">
    <property type="entry name" value="Malectin"/>
    <property type="match status" value="1"/>
</dbReference>
<dbReference type="InterPro" id="IPR001245">
    <property type="entry name" value="Ser-Thr/Tyr_kinase_cat_dom"/>
</dbReference>
<keyword evidence="11" id="KW-0547">Nucleotide-binding</keyword>
<evidence type="ECO:0000256" key="2">
    <source>
        <dbReference type="ARBA" id="ARBA00007806"/>
    </source>
</evidence>
<dbReference type="OrthoDB" id="663146at2759"/>
<evidence type="ECO:0000256" key="5">
    <source>
        <dbReference type="ARBA" id="ARBA00022553"/>
    </source>
</evidence>
<dbReference type="EMBL" id="VOIH02000003">
    <property type="protein sequence ID" value="KAF3450169.1"/>
    <property type="molecule type" value="Genomic_DNA"/>
</dbReference>
<keyword evidence="27" id="KW-1185">Reference proteome</keyword>
<dbReference type="CDD" id="cd14066">
    <property type="entry name" value="STKc_IRAK"/>
    <property type="match status" value="1"/>
</dbReference>
<evidence type="ECO:0000256" key="15">
    <source>
        <dbReference type="ARBA" id="ARBA00022989"/>
    </source>
</evidence>
<evidence type="ECO:0000256" key="9">
    <source>
        <dbReference type="ARBA" id="ARBA00022729"/>
    </source>
</evidence>
<evidence type="ECO:0000256" key="21">
    <source>
        <dbReference type="ARBA" id="ARBA00048679"/>
    </source>
</evidence>
<dbReference type="Gene3D" id="1.10.510.10">
    <property type="entry name" value="Transferase(Phosphotransferase) domain 1"/>
    <property type="match status" value="1"/>
</dbReference>
<dbReference type="InterPro" id="IPR008271">
    <property type="entry name" value="Ser/Thr_kinase_AS"/>
</dbReference>
<evidence type="ECO:0000256" key="13">
    <source>
        <dbReference type="ARBA" id="ARBA00022801"/>
    </source>
</evidence>
<dbReference type="InterPro" id="IPR051824">
    <property type="entry name" value="LRR_Rcpt-Like_S/T_Kinase"/>
</dbReference>
<dbReference type="GO" id="GO:0005975">
    <property type="term" value="P:carbohydrate metabolic process"/>
    <property type="evidence" value="ECO:0007669"/>
    <property type="project" value="InterPro"/>
</dbReference>
<dbReference type="GO" id="GO:0005886">
    <property type="term" value="C:plasma membrane"/>
    <property type="evidence" value="ECO:0007669"/>
    <property type="project" value="TreeGrafter"/>
</dbReference>
<dbReference type="SUPFAM" id="SSF52058">
    <property type="entry name" value="L domain-like"/>
    <property type="match status" value="1"/>
</dbReference>
<evidence type="ECO:0000256" key="10">
    <source>
        <dbReference type="ARBA" id="ARBA00022737"/>
    </source>
</evidence>
<feature type="chain" id="PRO_5035421477" description="non-specific serine/threonine protein kinase" evidence="24">
    <location>
        <begin position="36"/>
        <end position="1866"/>
    </location>
</feature>
<evidence type="ECO:0000256" key="24">
    <source>
        <dbReference type="SAM" id="SignalP"/>
    </source>
</evidence>
<organism evidence="26 27">
    <name type="scientific">Rhamnella rubrinervis</name>
    <dbReference type="NCBI Taxonomy" id="2594499"/>
    <lineage>
        <taxon>Eukaryota</taxon>
        <taxon>Viridiplantae</taxon>
        <taxon>Streptophyta</taxon>
        <taxon>Embryophyta</taxon>
        <taxon>Tracheophyta</taxon>
        <taxon>Spermatophyta</taxon>
        <taxon>Magnoliopsida</taxon>
        <taxon>eudicotyledons</taxon>
        <taxon>Gunneridae</taxon>
        <taxon>Pentapetalae</taxon>
        <taxon>rosids</taxon>
        <taxon>fabids</taxon>
        <taxon>Rosales</taxon>
        <taxon>Rhamnaceae</taxon>
        <taxon>rhamnoid group</taxon>
        <taxon>Rhamneae</taxon>
        <taxon>Rhamnella</taxon>
    </lineage>
</organism>
<dbReference type="SUPFAM" id="SSF51011">
    <property type="entry name" value="Glycosyl hydrolase domain"/>
    <property type="match status" value="1"/>
</dbReference>
<feature type="signal peptide" evidence="24">
    <location>
        <begin position="1"/>
        <end position="35"/>
    </location>
</feature>
<dbReference type="PANTHER" id="PTHR48006">
    <property type="entry name" value="LEUCINE-RICH REPEAT-CONTAINING PROTEIN DDB_G0281931-RELATED"/>
    <property type="match status" value="1"/>
</dbReference>
<keyword evidence="12" id="KW-0418">Kinase</keyword>
<dbReference type="PROSITE" id="PS00108">
    <property type="entry name" value="PROTEIN_KINASE_ST"/>
    <property type="match status" value="1"/>
</dbReference>
<dbReference type="SUPFAM" id="SSF74650">
    <property type="entry name" value="Galactose mutarotase-like"/>
    <property type="match status" value="1"/>
</dbReference>
<keyword evidence="14" id="KW-0067">ATP-binding</keyword>
<dbReference type="InterPro" id="IPR001611">
    <property type="entry name" value="Leu-rich_rpt"/>
</dbReference>
<dbReference type="Pfam" id="PF13802">
    <property type="entry name" value="Gal_mutarotas_2"/>
    <property type="match status" value="1"/>
</dbReference>
<keyword evidence="9 24" id="KW-0732">Signal</keyword>
<dbReference type="Pfam" id="PF00560">
    <property type="entry name" value="LRR_1"/>
    <property type="match status" value="3"/>
</dbReference>
<evidence type="ECO:0000256" key="16">
    <source>
        <dbReference type="ARBA" id="ARBA00023136"/>
    </source>
</evidence>
<keyword evidence="6" id="KW-0433">Leucine-rich repeat</keyword>
<dbReference type="InterPro" id="IPR000719">
    <property type="entry name" value="Prot_kinase_dom"/>
</dbReference>
<dbReference type="Gene3D" id="3.80.10.10">
    <property type="entry name" value="Ribonuclease Inhibitor"/>
    <property type="match status" value="2"/>
</dbReference>
<dbReference type="GO" id="GO:0005524">
    <property type="term" value="F:ATP binding"/>
    <property type="evidence" value="ECO:0007669"/>
    <property type="project" value="UniProtKB-KW"/>
</dbReference>
<evidence type="ECO:0000256" key="18">
    <source>
        <dbReference type="ARBA" id="ARBA00023180"/>
    </source>
</evidence>
<dbReference type="InterPro" id="IPR011009">
    <property type="entry name" value="Kinase-like_dom_sf"/>
</dbReference>
<feature type="compositionally biased region" description="Polar residues" evidence="22">
    <location>
        <begin position="1013"/>
        <end position="1049"/>
    </location>
</feature>
<dbReference type="CDD" id="cd14752">
    <property type="entry name" value="GH31_N"/>
    <property type="match status" value="1"/>
</dbReference>
<evidence type="ECO:0000256" key="8">
    <source>
        <dbReference type="ARBA" id="ARBA00022692"/>
    </source>
</evidence>
<dbReference type="InterPro" id="IPR011013">
    <property type="entry name" value="Gal_mutarotase_sf_dom"/>
</dbReference>
<dbReference type="InterPro" id="IPR013780">
    <property type="entry name" value="Glyco_hydro_b"/>
</dbReference>
<dbReference type="CDD" id="cd06602">
    <property type="entry name" value="GH31_MGAM_SI_GAA"/>
    <property type="match status" value="1"/>
</dbReference>
<evidence type="ECO:0000256" key="20">
    <source>
        <dbReference type="ARBA" id="ARBA00047899"/>
    </source>
</evidence>
<keyword evidence="17" id="KW-0675">Receptor</keyword>
<dbReference type="Gene3D" id="2.60.120.430">
    <property type="entry name" value="Galactose-binding lectin"/>
    <property type="match status" value="1"/>
</dbReference>
<comment type="catalytic activity">
    <reaction evidence="21">
        <text>L-seryl-[protein] + ATP = O-phospho-L-seryl-[protein] + ADP + H(+)</text>
        <dbReference type="Rhea" id="RHEA:17989"/>
        <dbReference type="Rhea" id="RHEA-COMP:9863"/>
        <dbReference type="Rhea" id="RHEA-COMP:11604"/>
        <dbReference type="ChEBI" id="CHEBI:15378"/>
        <dbReference type="ChEBI" id="CHEBI:29999"/>
        <dbReference type="ChEBI" id="CHEBI:30616"/>
        <dbReference type="ChEBI" id="CHEBI:83421"/>
        <dbReference type="ChEBI" id="CHEBI:456216"/>
        <dbReference type="EC" id="2.7.11.1"/>
    </reaction>
</comment>
<gene>
    <name evidence="26" type="ORF">FNV43_RR06249</name>
</gene>
<keyword evidence="18" id="KW-0325">Glycoprotein</keyword>
<dbReference type="FunFam" id="3.20.20.80:FF:000016">
    <property type="entry name" value="Maltase-glucoamylase, intestinal"/>
    <property type="match status" value="1"/>
</dbReference>
<reference evidence="26" key="1">
    <citation type="submission" date="2020-03" db="EMBL/GenBank/DDBJ databases">
        <title>A high-quality chromosome-level genome assembly of a woody plant with both climbing and erect habits, Rhamnella rubrinervis.</title>
        <authorList>
            <person name="Lu Z."/>
            <person name="Yang Y."/>
            <person name="Zhu X."/>
            <person name="Sun Y."/>
        </authorList>
    </citation>
    <scope>NUCLEOTIDE SEQUENCE</scope>
    <source>
        <strain evidence="26">BYM</strain>
        <tissue evidence="26">Leaf</tissue>
    </source>
</reference>
<dbReference type="GO" id="GO:0090599">
    <property type="term" value="F:alpha-glucosidase activity"/>
    <property type="evidence" value="ECO:0007669"/>
    <property type="project" value="UniProtKB-ARBA"/>
</dbReference>
<dbReference type="InterPro" id="IPR032675">
    <property type="entry name" value="LRR_dom_sf"/>
</dbReference>
<keyword evidence="8 23" id="KW-0812">Transmembrane</keyword>
<evidence type="ECO:0000256" key="4">
    <source>
        <dbReference type="ARBA" id="ARBA00022527"/>
    </source>
</evidence>
<protein>
    <recommendedName>
        <fullName evidence="3">non-specific serine/threonine protein kinase</fullName>
        <ecNumber evidence="3">2.7.11.1</ecNumber>
    </recommendedName>
</protein>
<dbReference type="Gene3D" id="3.20.20.80">
    <property type="entry name" value="Glycosidases"/>
    <property type="match status" value="1"/>
</dbReference>
<evidence type="ECO:0000256" key="3">
    <source>
        <dbReference type="ARBA" id="ARBA00012513"/>
    </source>
</evidence>
<comment type="similarity">
    <text evidence="2">Belongs to the glycosyl hydrolase 31 family.</text>
</comment>
<keyword evidence="15 23" id="KW-1133">Transmembrane helix</keyword>
<evidence type="ECO:0000313" key="27">
    <source>
        <dbReference type="Proteomes" id="UP000796880"/>
    </source>
</evidence>
<accession>A0A8K0ML83</accession>
<proteinExistence type="inferred from homology"/>
<dbReference type="GO" id="GO:0030246">
    <property type="term" value="F:carbohydrate binding"/>
    <property type="evidence" value="ECO:0007669"/>
    <property type="project" value="InterPro"/>
</dbReference>